<dbReference type="STRING" id="2316362.A0A4V1Q2I4"/>
<sequence>MHKHLQDYVLKKYYVDTLPRLRLGCIVSWSGQEGSGMVKFADWGKKCPNMKFMSCISIIKFRSSGRYINLCRISPLDVLVKEIVPSSVPKYHLYGLDRRHIICLAPKKLIRGVYHSQEWERFVGFICTAFDQEELEAQLYQDAIEFSTRPASSQGASSGLPTKAESMYTNTSSPSIKLKRTFVQATPADPFVLACEDTIPVYDCRAVAVNFNTDLDRLNTYP</sequence>
<name>A0A4V1Q2I4_9AGAR</name>
<evidence type="ECO:0000256" key="1">
    <source>
        <dbReference type="SAM" id="MobiDB-lite"/>
    </source>
</evidence>
<dbReference type="Proteomes" id="UP000290288">
    <property type="component" value="Unassembled WGS sequence"/>
</dbReference>
<feature type="compositionally biased region" description="Polar residues" evidence="1">
    <location>
        <begin position="150"/>
        <end position="160"/>
    </location>
</feature>
<dbReference type="AlphaFoldDB" id="A0A4V1Q2I4"/>
<keyword evidence="3" id="KW-1185">Reference proteome</keyword>
<evidence type="ECO:0000313" key="3">
    <source>
        <dbReference type="Proteomes" id="UP000290288"/>
    </source>
</evidence>
<evidence type="ECO:0000313" key="2">
    <source>
        <dbReference type="EMBL" id="RXW15198.1"/>
    </source>
</evidence>
<accession>A0A4V1Q2I4</accession>
<protein>
    <submittedName>
        <fullName evidence="2">Uncharacterized protein</fullName>
    </submittedName>
</protein>
<gene>
    <name evidence="2" type="ORF">EST38_g10657</name>
</gene>
<dbReference type="EMBL" id="SDEE01000583">
    <property type="protein sequence ID" value="RXW15198.1"/>
    <property type="molecule type" value="Genomic_DNA"/>
</dbReference>
<feature type="region of interest" description="Disordered" evidence="1">
    <location>
        <begin position="150"/>
        <end position="171"/>
    </location>
</feature>
<comment type="caution">
    <text evidence="2">The sequence shown here is derived from an EMBL/GenBank/DDBJ whole genome shotgun (WGS) entry which is preliminary data.</text>
</comment>
<organism evidence="2 3">
    <name type="scientific">Candolleomyces aberdarensis</name>
    <dbReference type="NCBI Taxonomy" id="2316362"/>
    <lineage>
        <taxon>Eukaryota</taxon>
        <taxon>Fungi</taxon>
        <taxon>Dikarya</taxon>
        <taxon>Basidiomycota</taxon>
        <taxon>Agaricomycotina</taxon>
        <taxon>Agaricomycetes</taxon>
        <taxon>Agaricomycetidae</taxon>
        <taxon>Agaricales</taxon>
        <taxon>Agaricineae</taxon>
        <taxon>Psathyrellaceae</taxon>
        <taxon>Candolleomyces</taxon>
    </lineage>
</organism>
<dbReference type="OrthoDB" id="3063746at2759"/>
<reference evidence="2 3" key="1">
    <citation type="submission" date="2019-01" db="EMBL/GenBank/DDBJ databases">
        <title>Draft genome sequence of Psathyrella aberdarensis IHI B618.</title>
        <authorList>
            <person name="Buettner E."/>
            <person name="Kellner H."/>
        </authorList>
    </citation>
    <scope>NUCLEOTIDE SEQUENCE [LARGE SCALE GENOMIC DNA]</scope>
    <source>
        <strain evidence="2 3">IHI B618</strain>
    </source>
</reference>
<proteinExistence type="predicted"/>